<dbReference type="EMBL" id="SWFM01000002">
    <property type="protein sequence ID" value="TKD70508.1"/>
    <property type="molecule type" value="Genomic_DNA"/>
</dbReference>
<proteinExistence type="predicted"/>
<organism evidence="2 3">
    <name type="scientific">Guptibacillus hwajinpoensis</name>
    <dbReference type="NCBI Taxonomy" id="208199"/>
    <lineage>
        <taxon>Bacteria</taxon>
        <taxon>Bacillati</taxon>
        <taxon>Bacillota</taxon>
        <taxon>Bacilli</taxon>
        <taxon>Bacillales</taxon>
        <taxon>Guptibacillaceae</taxon>
        <taxon>Guptibacillus</taxon>
    </lineage>
</organism>
<evidence type="ECO:0000256" key="1">
    <source>
        <dbReference type="SAM" id="Phobius"/>
    </source>
</evidence>
<comment type="caution">
    <text evidence="2">The sequence shown here is derived from an EMBL/GenBank/DDBJ whole genome shotgun (WGS) entry which is preliminary data.</text>
</comment>
<dbReference type="RefSeq" id="WP_136946589.1">
    <property type="nucleotide sequence ID" value="NZ_SWFM01000002.1"/>
</dbReference>
<name>A0A4V5Q1P0_9BACL</name>
<feature type="transmembrane region" description="Helical" evidence="1">
    <location>
        <begin position="18"/>
        <end position="38"/>
    </location>
</feature>
<evidence type="ECO:0000313" key="3">
    <source>
        <dbReference type="Proteomes" id="UP000310541"/>
    </source>
</evidence>
<gene>
    <name evidence="2" type="ORF">FBF83_07715</name>
</gene>
<dbReference type="Proteomes" id="UP000310541">
    <property type="component" value="Unassembled WGS sequence"/>
</dbReference>
<dbReference type="InterPro" id="IPR015001">
    <property type="entry name" value="DUF1850"/>
</dbReference>
<dbReference type="AlphaFoldDB" id="A0A4V5Q1P0"/>
<sequence>MKIPRLLTMNSSNSTKQFFFQISVALVLILIIFMYPFFPVMAVENGESGKVIAYMPFEDDPSSFDIRYTHSVHKTPVQESYYIAQSGEIVQYELAYETFGVGMPSNAGEGERFVQDEEGYKIKDMNRQFPSIDLRTGKVVANHILLVQGKEIELSTFIKPGSRVHLESASISLWQWMKGVNVLEQ</sequence>
<keyword evidence="1" id="KW-0812">Transmembrane</keyword>
<keyword evidence="1" id="KW-1133">Transmembrane helix</keyword>
<dbReference type="OrthoDB" id="4304at2"/>
<dbReference type="Pfam" id="PF08905">
    <property type="entry name" value="DUF1850"/>
    <property type="match status" value="1"/>
</dbReference>
<accession>A0A4V5Q1P0</accession>
<reference evidence="2 3" key="1">
    <citation type="submission" date="2019-04" db="EMBL/GenBank/DDBJ databases">
        <title>Genome sequence of Bacillus hwajinpoensis strain Y2.</title>
        <authorList>
            <person name="Fair J.L."/>
            <person name="Maclea K.S."/>
        </authorList>
    </citation>
    <scope>NUCLEOTIDE SEQUENCE [LARGE SCALE GENOMIC DNA]</scope>
    <source>
        <strain evidence="2 3">Y2</strain>
    </source>
</reference>
<protein>
    <submittedName>
        <fullName evidence="2">DUF1850 domain-containing protein</fullName>
    </submittedName>
</protein>
<keyword evidence="1" id="KW-0472">Membrane</keyword>
<evidence type="ECO:0000313" key="2">
    <source>
        <dbReference type="EMBL" id="TKD70508.1"/>
    </source>
</evidence>